<proteinExistence type="predicted"/>
<evidence type="ECO:0000313" key="2">
    <source>
        <dbReference type="Proteomes" id="UP000778578"/>
    </source>
</evidence>
<name>A0ABS7Q6S2_9ACTN</name>
<evidence type="ECO:0000313" key="1">
    <source>
        <dbReference type="EMBL" id="MBY8878843.1"/>
    </source>
</evidence>
<evidence type="ECO:0008006" key="3">
    <source>
        <dbReference type="Google" id="ProtNLM"/>
    </source>
</evidence>
<organism evidence="1 2">
    <name type="scientific">Actinacidiphila acidipaludis</name>
    <dbReference type="NCBI Taxonomy" id="2873382"/>
    <lineage>
        <taxon>Bacteria</taxon>
        <taxon>Bacillati</taxon>
        <taxon>Actinomycetota</taxon>
        <taxon>Actinomycetes</taxon>
        <taxon>Kitasatosporales</taxon>
        <taxon>Streptomycetaceae</taxon>
        <taxon>Actinacidiphila</taxon>
    </lineage>
</organism>
<accession>A0ABS7Q6S2</accession>
<dbReference type="Proteomes" id="UP000778578">
    <property type="component" value="Unassembled WGS sequence"/>
</dbReference>
<sequence>MSFDLGVWFEEVRPERAAAAETYRRLCEGEAGAVQPAAGVAEFHAALVAAFPEPADDDAAGASPWSAGLSAGDGYVLMAMGFGHVDEVAPRVVELAGEHGLLCFDPQAGVVHAPPALRAPNALRLQSCAGLPVADPDLETVEGAVRGLADDNWFVILEAGAGRFVQAGVGASAGVAEGGFAVEYRDGAPERHYRAELSGTEQVVSLFADFAAAPATRPAGTAWERLFG</sequence>
<reference evidence="1 2" key="1">
    <citation type="submission" date="2021-08" db="EMBL/GenBank/DDBJ databases">
        <title>WGS of actinomycetes from Thailand.</title>
        <authorList>
            <person name="Thawai C."/>
        </authorList>
    </citation>
    <scope>NUCLEOTIDE SEQUENCE [LARGE SCALE GENOMIC DNA]</scope>
    <source>
        <strain evidence="1 2">PLK6-54</strain>
    </source>
</reference>
<comment type="caution">
    <text evidence="1">The sequence shown here is derived from an EMBL/GenBank/DDBJ whole genome shotgun (WGS) entry which is preliminary data.</text>
</comment>
<keyword evidence="2" id="KW-1185">Reference proteome</keyword>
<dbReference type="EMBL" id="JAINZZ010000014">
    <property type="protein sequence ID" value="MBY8878843.1"/>
    <property type="molecule type" value="Genomic_DNA"/>
</dbReference>
<protein>
    <recommendedName>
        <fullName evidence="3">ESAT-6 protein secretion system EspG family protein</fullName>
    </recommendedName>
</protein>
<gene>
    <name evidence="1" type="ORF">K7862_14515</name>
</gene>
<dbReference type="RefSeq" id="WP_222962976.1">
    <property type="nucleotide sequence ID" value="NZ_JAINZZ010000014.1"/>
</dbReference>